<gene>
    <name evidence="7" type="ORF">C4N9_04900</name>
</gene>
<keyword evidence="8" id="KW-1185">Reference proteome</keyword>
<dbReference type="PANTHER" id="PTHR30168">
    <property type="entry name" value="PUTATIVE MEMBRANE PROTEIN YPFJ"/>
    <property type="match status" value="1"/>
</dbReference>
<proteinExistence type="predicted"/>
<dbReference type="RefSeq" id="WP_109532165.1">
    <property type="nucleotide sequence ID" value="NZ_QEYD01000002.1"/>
</dbReference>
<feature type="transmembrane region" description="Helical" evidence="6">
    <location>
        <begin position="42"/>
        <end position="59"/>
    </location>
</feature>
<dbReference type="GO" id="GO:0016020">
    <property type="term" value="C:membrane"/>
    <property type="evidence" value="ECO:0007669"/>
    <property type="project" value="UniProtKB-SubCell"/>
</dbReference>
<organism evidence="7 8">
    <name type="scientific">Pararhodobacter marinus</name>
    <dbReference type="NCBI Taxonomy" id="2184063"/>
    <lineage>
        <taxon>Bacteria</taxon>
        <taxon>Pseudomonadati</taxon>
        <taxon>Pseudomonadota</taxon>
        <taxon>Alphaproteobacteria</taxon>
        <taxon>Rhodobacterales</taxon>
        <taxon>Paracoccaceae</taxon>
        <taxon>Pararhodobacter</taxon>
    </lineage>
</organism>
<dbReference type="OrthoDB" id="9774900at2"/>
<dbReference type="Proteomes" id="UP000244940">
    <property type="component" value="Unassembled WGS sequence"/>
</dbReference>
<dbReference type="InterPro" id="IPR007343">
    <property type="entry name" value="Uncharacterised_pept_Zn_put"/>
</dbReference>
<dbReference type="GeneID" id="94364217"/>
<evidence type="ECO:0000313" key="7">
    <source>
        <dbReference type="EMBL" id="PWE31087.1"/>
    </source>
</evidence>
<dbReference type="PANTHER" id="PTHR30168:SF0">
    <property type="entry name" value="INNER MEMBRANE PROTEIN"/>
    <property type="match status" value="1"/>
</dbReference>
<feature type="region of interest" description="Disordered" evidence="5">
    <location>
        <begin position="1"/>
        <end position="33"/>
    </location>
</feature>
<name>A0A2U2CGQ9_9RHOB</name>
<protein>
    <recommendedName>
        <fullName evidence="9">Flagellar biosynthesis protein FlgM</fullName>
    </recommendedName>
</protein>
<evidence type="ECO:0000256" key="6">
    <source>
        <dbReference type="SAM" id="Phobius"/>
    </source>
</evidence>
<sequence length="298" mass="31763">MQWRGKRTSSHIEDRRRGGGFRQAGMPGIRVGRRGGGRGSPMGIFATIVVLLIGAYFGVDMTGLLGGSQGGYATQGAAPAGPNTIDDDEEAFVATMLGETEQVWSEIFAASGERYTPTTLVLYSGGTGSACGMAQAAMGPFYCPGDRRVYLDTSFFRVLEQRMGAGGDFANAYVIAHEVAHHVQNLTGTLGQVNAERQRADERQANALSVRLELQADCYAGVWASRAAAGLQVTEADIREALDTAAAIGDDTLQRSAGGRVVPDSFTHGSAEQRQTWFFTGYRSGDPGRCDTFSARNL</sequence>
<dbReference type="EMBL" id="QEYD01000002">
    <property type="protein sequence ID" value="PWE31087.1"/>
    <property type="molecule type" value="Genomic_DNA"/>
</dbReference>
<accession>A0A2U2CGQ9</accession>
<keyword evidence="4 6" id="KW-0472">Membrane</keyword>
<evidence type="ECO:0000256" key="2">
    <source>
        <dbReference type="ARBA" id="ARBA00022692"/>
    </source>
</evidence>
<evidence type="ECO:0008006" key="9">
    <source>
        <dbReference type="Google" id="ProtNLM"/>
    </source>
</evidence>
<evidence type="ECO:0000256" key="3">
    <source>
        <dbReference type="ARBA" id="ARBA00022989"/>
    </source>
</evidence>
<dbReference type="AlphaFoldDB" id="A0A2U2CGQ9"/>
<evidence type="ECO:0000256" key="5">
    <source>
        <dbReference type="SAM" id="MobiDB-lite"/>
    </source>
</evidence>
<comment type="caution">
    <text evidence="7">The sequence shown here is derived from an EMBL/GenBank/DDBJ whole genome shotgun (WGS) entry which is preliminary data.</text>
</comment>
<evidence type="ECO:0000313" key="8">
    <source>
        <dbReference type="Proteomes" id="UP000244940"/>
    </source>
</evidence>
<evidence type="ECO:0000256" key="4">
    <source>
        <dbReference type="ARBA" id="ARBA00023136"/>
    </source>
</evidence>
<reference evidence="7 8" key="1">
    <citation type="submission" date="2018-05" db="EMBL/GenBank/DDBJ databases">
        <title>Pararhodobacter marina sp. nov., isolated from deep-sea water of the Indian Ocean.</title>
        <authorList>
            <person name="Lai Q.Sr."/>
            <person name="Liu X."/>
            <person name="Shao Z."/>
        </authorList>
    </citation>
    <scope>NUCLEOTIDE SEQUENCE [LARGE SCALE GENOMIC DNA]</scope>
    <source>
        <strain evidence="7 8">CIC4N-9</strain>
    </source>
</reference>
<evidence type="ECO:0000256" key="1">
    <source>
        <dbReference type="ARBA" id="ARBA00004167"/>
    </source>
</evidence>
<comment type="subcellular location">
    <subcellularLocation>
        <location evidence="1">Membrane</location>
        <topology evidence="1">Single-pass membrane protein</topology>
    </subcellularLocation>
</comment>
<keyword evidence="2 6" id="KW-0812">Transmembrane</keyword>
<keyword evidence="3 6" id="KW-1133">Transmembrane helix</keyword>
<dbReference type="Pfam" id="PF04228">
    <property type="entry name" value="Zn_peptidase"/>
    <property type="match status" value="1"/>
</dbReference>